<dbReference type="EMBL" id="JAPKFM010000033">
    <property type="protein sequence ID" value="MCX2966809.1"/>
    <property type="molecule type" value="Genomic_DNA"/>
</dbReference>
<protein>
    <submittedName>
        <fullName evidence="2">Uncharacterized protein</fullName>
    </submittedName>
</protein>
<reference evidence="2" key="1">
    <citation type="submission" date="2022-10" db="EMBL/GenBank/DDBJ databases">
        <title>WGS of marine actinomycetes from Thailand.</title>
        <authorList>
            <person name="Thawai C."/>
        </authorList>
    </citation>
    <scope>NUCLEOTIDE SEQUENCE</scope>
    <source>
        <strain evidence="2">SW21</strain>
    </source>
</reference>
<evidence type="ECO:0000313" key="3">
    <source>
        <dbReference type="Proteomes" id="UP001143347"/>
    </source>
</evidence>
<keyword evidence="3" id="KW-1185">Reference proteome</keyword>
<dbReference type="Proteomes" id="UP001143347">
    <property type="component" value="Unassembled WGS sequence"/>
</dbReference>
<proteinExistence type="predicted"/>
<sequence length="65" mass="7152">MTRRIDQPPRSVRAERAQVADDAPPLAPKEDPLPTGEYEDRPSCSVYAMVSPLVSLRAAMLQADD</sequence>
<feature type="compositionally biased region" description="Basic and acidic residues" evidence="1">
    <location>
        <begin position="28"/>
        <end position="40"/>
    </location>
</feature>
<gene>
    <name evidence="2" type="ORF">OSB52_22290</name>
</gene>
<feature type="region of interest" description="Disordered" evidence="1">
    <location>
        <begin position="1"/>
        <end position="40"/>
    </location>
</feature>
<comment type="caution">
    <text evidence="2">The sequence shown here is derived from an EMBL/GenBank/DDBJ whole genome shotgun (WGS) entry which is preliminary data.</text>
</comment>
<accession>A0A9X3I7Q2</accession>
<organism evidence="2 3">
    <name type="scientific">Gordonia aquimaris</name>
    <dbReference type="NCBI Taxonomy" id="2984863"/>
    <lineage>
        <taxon>Bacteria</taxon>
        <taxon>Bacillati</taxon>
        <taxon>Actinomycetota</taxon>
        <taxon>Actinomycetes</taxon>
        <taxon>Mycobacteriales</taxon>
        <taxon>Gordoniaceae</taxon>
        <taxon>Gordonia</taxon>
    </lineage>
</organism>
<feature type="compositionally biased region" description="Basic and acidic residues" evidence="1">
    <location>
        <begin position="1"/>
        <end position="19"/>
    </location>
</feature>
<evidence type="ECO:0000313" key="2">
    <source>
        <dbReference type="EMBL" id="MCX2966809.1"/>
    </source>
</evidence>
<name>A0A9X3I7Q2_9ACTN</name>
<dbReference type="RefSeq" id="WP_266063560.1">
    <property type="nucleotide sequence ID" value="NZ_JAPKFM010000033.1"/>
</dbReference>
<dbReference type="AlphaFoldDB" id="A0A9X3I7Q2"/>
<evidence type="ECO:0000256" key="1">
    <source>
        <dbReference type="SAM" id="MobiDB-lite"/>
    </source>
</evidence>